<dbReference type="SUPFAM" id="SSF53474">
    <property type="entry name" value="alpha/beta-Hydrolases"/>
    <property type="match status" value="1"/>
</dbReference>
<dbReference type="InterPro" id="IPR050266">
    <property type="entry name" value="AB_hydrolase_sf"/>
</dbReference>
<accession>A0A7D9H905</accession>
<name>A0A7D9H905_9GAMM</name>
<dbReference type="EMBL" id="LR633967">
    <property type="protein sequence ID" value="VUX56125.1"/>
    <property type="molecule type" value="Genomic_DNA"/>
</dbReference>
<protein>
    <recommendedName>
        <fullName evidence="2">AB hydrolase-1 domain-containing protein</fullName>
    </recommendedName>
</protein>
<organism evidence="3">
    <name type="scientific">uncultured Woeseiaceae bacterium</name>
    <dbReference type="NCBI Taxonomy" id="1983305"/>
    <lineage>
        <taxon>Bacteria</taxon>
        <taxon>Pseudomonadati</taxon>
        <taxon>Pseudomonadota</taxon>
        <taxon>Gammaproteobacteria</taxon>
        <taxon>Woeseiales</taxon>
        <taxon>Woeseiaceae</taxon>
        <taxon>environmental samples</taxon>
    </lineage>
</organism>
<keyword evidence="1" id="KW-0378">Hydrolase</keyword>
<feature type="domain" description="AB hydrolase-1" evidence="2">
    <location>
        <begin position="70"/>
        <end position="306"/>
    </location>
</feature>
<dbReference type="GO" id="GO:0016787">
    <property type="term" value="F:hydrolase activity"/>
    <property type="evidence" value="ECO:0007669"/>
    <property type="project" value="UniProtKB-KW"/>
</dbReference>
<dbReference type="Pfam" id="PF00561">
    <property type="entry name" value="Abhydrolase_1"/>
    <property type="match status" value="1"/>
</dbReference>
<dbReference type="PANTHER" id="PTHR43798">
    <property type="entry name" value="MONOACYLGLYCEROL LIPASE"/>
    <property type="match status" value="1"/>
</dbReference>
<evidence type="ECO:0000256" key="1">
    <source>
        <dbReference type="ARBA" id="ARBA00022801"/>
    </source>
</evidence>
<dbReference type="PROSITE" id="PS51257">
    <property type="entry name" value="PROKAR_LIPOPROTEIN"/>
    <property type="match status" value="1"/>
</dbReference>
<reference evidence="3" key="1">
    <citation type="submission" date="2019-07" db="EMBL/GenBank/DDBJ databases">
        <authorList>
            <person name="Weber M."/>
            <person name="Kostadinov I."/>
            <person name="Kostadinov D I."/>
        </authorList>
    </citation>
    <scope>NUCLEOTIDE SEQUENCE</scope>
    <source>
        <strain evidence="3">Gfbio:sag-sample-m06:053724c1-46a9-4a36-b237-ea2bf867836b</strain>
    </source>
</reference>
<proteinExistence type="predicted"/>
<gene>
    <name evidence="3" type="ORF">JTBM06_V1_310006</name>
</gene>
<dbReference type="InterPro" id="IPR029058">
    <property type="entry name" value="AB_hydrolase_fold"/>
</dbReference>
<sequence>MHESIKFFGFCRGGRQVNQSHLFVIGVCAFLGACSSDETGSATDASSAQLTEIQVNGITLHYIERGQGDTVLLVHGTVGDYRTWDGQIEAFSRDHRVISYSRRYHYPNEWPPTASSFSAVIHAEDLAALIQRLDVGPVHLVGHSFGAFISLLVARENPELVRSLTLGEPPVMSLVATTPEGEALVQELVATAIMPSAEAFQRGDVEEGVRTFADGVLGAGAYEDLDSEIRANMMQNARELEGATMDGNLFPPFFCEDAANVAVPTLLVHGELSLRILVLIQDMLEQCLPNQERAMIPAASHGLVWESPAAFNEVVLAFIATH</sequence>
<dbReference type="GO" id="GO:0016020">
    <property type="term" value="C:membrane"/>
    <property type="evidence" value="ECO:0007669"/>
    <property type="project" value="TreeGrafter"/>
</dbReference>
<dbReference type="AlphaFoldDB" id="A0A7D9H905"/>
<evidence type="ECO:0000259" key="2">
    <source>
        <dbReference type="Pfam" id="PF00561"/>
    </source>
</evidence>
<dbReference type="PANTHER" id="PTHR43798:SF31">
    <property type="entry name" value="AB HYDROLASE SUPERFAMILY PROTEIN YCLE"/>
    <property type="match status" value="1"/>
</dbReference>
<evidence type="ECO:0000313" key="3">
    <source>
        <dbReference type="EMBL" id="VUX56125.1"/>
    </source>
</evidence>
<dbReference type="Gene3D" id="3.40.50.1820">
    <property type="entry name" value="alpha/beta hydrolase"/>
    <property type="match status" value="1"/>
</dbReference>
<dbReference type="InterPro" id="IPR000073">
    <property type="entry name" value="AB_hydrolase_1"/>
</dbReference>